<dbReference type="Gene3D" id="2.120.10.30">
    <property type="entry name" value="TolB, C-terminal domain"/>
    <property type="match status" value="1"/>
</dbReference>
<dbReference type="RefSeq" id="WP_073270059.1">
    <property type="nucleotide sequence ID" value="NZ_FQTU01000006.1"/>
</dbReference>
<dbReference type="STRING" id="1120975.SAMN02746064_01071"/>
<dbReference type="PROSITE" id="PS51257">
    <property type="entry name" value="PROKAR_LIPOPROTEIN"/>
    <property type="match status" value="1"/>
</dbReference>
<name>A0A1M4VV86_9FIRM</name>
<evidence type="ECO:0000313" key="2">
    <source>
        <dbReference type="Proteomes" id="UP000184251"/>
    </source>
</evidence>
<dbReference type="Proteomes" id="UP000184251">
    <property type="component" value="Unassembled WGS sequence"/>
</dbReference>
<proteinExistence type="predicted"/>
<dbReference type="EMBL" id="FQTU01000006">
    <property type="protein sequence ID" value="SHE72879.1"/>
    <property type="molecule type" value="Genomic_DNA"/>
</dbReference>
<gene>
    <name evidence="1" type="ORF">SAMN02746064_01071</name>
</gene>
<dbReference type="InterPro" id="IPR011042">
    <property type="entry name" value="6-blade_b-propeller_TolB-like"/>
</dbReference>
<evidence type="ECO:0008006" key="3">
    <source>
        <dbReference type="Google" id="ProtNLM"/>
    </source>
</evidence>
<dbReference type="OrthoDB" id="1776895at2"/>
<dbReference type="SUPFAM" id="SSF82171">
    <property type="entry name" value="DPP6 N-terminal domain-like"/>
    <property type="match status" value="1"/>
</dbReference>
<reference evidence="1 2" key="1">
    <citation type="submission" date="2016-11" db="EMBL/GenBank/DDBJ databases">
        <authorList>
            <person name="Jaros S."/>
            <person name="Januszkiewicz K."/>
            <person name="Wedrychowicz H."/>
        </authorList>
    </citation>
    <scope>NUCLEOTIDE SEQUENCE [LARGE SCALE GENOMIC DNA]</scope>
    <source>
        <strain evidence="1 2">DSM 14828</strain>
    </source>
</reference>
<evidence type="ECO:0000313" key="1">
    <source>
        <dbReference type="EMBL" id="SHE72879.1"/>
    </source>
</evidence>
<sequence length="397" mass="45483">MKKTFTLFFTVLIALVFSGCAPFFIRNGEPVIISNSQRTEDNMRNKTTNNASITIDSINSRLTDGIIYDISRDGDYLLVGTQIESPPNESGDPAEIFYNLSTYDFQTNQPNPLLYSNKNQANGLIDFKNKGYYYLEFNQEGNTQEFSARLLWSDLEGDTTKNISSSSESISPGFSMINDDLVIYGNQQGEIKLVNHQRTLFNPDGTSHAYKMTKRLPIARIDFLEKHDIAFFMAYNQDNRSYDLYYVYLTKENPEPVLIQKNVYHFDLSNQKNSLLYSTAGEKDTQKLVRLDILNNTRTTLREGYIGLFSFNRTGDKIIYSEKSDSASNSQNLWFMDVDGNSQTQLASNLNITGDRIVFHPYKTTVYFTVFTLSEENSDNRRISYSVYMIDYSTSTD</sequence>
<accession>A0A1M4VV86</accession>
<keyword evidence="2" id="KW-1185">Reference proteome</keyword>
<organism evidence="1 2">
    <name type="scientific">Alkalibacter saccharofermentans DSM 14828</name>
    <dbReference type="NCBI Taxonomy" id="1120975"/>
    <lineage>
        <taxon>Bacteria</taxon>
        <taxon>Bacillati</taxon>
        <taxon>Bacillota</taxon>
        <taxon>Clostridia</taxon>
        <taxon>Eubacteriales</taxon>
        <taxon>Eubacteriaceae</taxon>
        <taxon>Alkalibacter</taxon>
    </lineage>
</organism>
<dbReference type="AlphaFoldDB" id="A0A1M4VV86"/>
<protein>
    <recommendedName>
        <fullName evidence="3">TolB protein</fullName>
    </recommendedName>
</protein>